<accession>A0AAE0GG69</accession>
<protein>
    <submittedName>
        <fullName evidence="1">Uncharacterized protein</fullName>
    </submittedName>
</protein>
<proteinExistence type="predicted"/>
<organism evidence="1 2">
    <name type="scientific">Cymbomonas tetramitiformis</name>
    <dbReference type="NCBI Taxonomy" id="36881"/>
    <lineage>
        <taxon>Eukaryota</taxon>
        <taxon>Viridiplantae</taxon>
        <taxon>Chlorophyta</taxon>
        <taxon>Pyramimonadophyceae</taxon>
        <taxon>Pyramimonadales</taxon>
        <taxon>Pyramimonadaceae</taxon>
        <taxon>Cymbomonas</taxon>
    </lineage>
</organism>
<dbReference type="AlphaFoldDB" id="A0AAE0GG69"/>
<dbReference type="Proteomes" id="UP001190700">
    <property type="component" value="Unassembled WGS sequence"/>
</dbReference>
<evidence type="ECO:0000313" key="1">
    <source>
        <dbReference type="EMBL" id="KAK3277481.1"/>
    </source>
</evidence>
<reference evidence="1 2" key="1">
    <citation type="journal article" date="2015" name="Genome Biol. Evol.">
        <title>Comparative Genomics of a Bacterivorous Green Alga Reveals Evolutionary Causalities and Consequences of Phago-Mixotrophic Mode of Nutrition.</title>
        <authorList>
            <person name="Burns J.A."/>
            <person name="Paasch A."/>
            <person name="Narechania A."/>
            <person name="Kim E."/>
        </authorList>
    </citation>
    <scope>NUCLEOTIDE SEQUENCE [LARGE SCALE GENOMIC DNA]</scope>
    <source>
        <strain evidence="1 2">PLY_AMNH</strain>
    </source>
</reference>
<keyword evidence="2" id="KW-1185">Reference proteome</keyword>
<dbReference type="Gene3D" id="2.40.50.170">
    <property type="entry name" value="Cysteine proteinases. Chain C"/>
    <property type="match status" value="1"/>
</dbReference>
<dbReference type="InterPro" id="IPR038765">
    <property type="entry name" value="Papain-like_cys_pep_sf"/>
</dbReference>
<dbReference type="SUPFAM" id="SSF54001">
    <property type="entry name" value="Cysteine proteinases"/>
    <property type="match status" value="1"/>
</dbReference>
<dbReference type="EMBL" id="LGRX02006084">
    <property type="protein sequence ID" value="KAK3277481.1"/>
    <property type="molecule type" value="Genomic_DNA"/>
</dbReference>
<gene>
    <name evidence="1" type="ORF">CYMTET_14513</name>
</gene>
<comment type="caution">
    <text evidence="1">The sequence shown here is derived from an EMBL/GenBank/DDBJ whole genome shotgun (WGS) entry which is preliminary data.</text>
</comment>
<sequence>MTLVGYGEYKDTTRNNKRHRYFVIQNSWGLYQGHDKGHIYLDADNDNYANGLYGDVTIHGTQLLKAYSTAKNDRSRKLLWEMLQEVDSEPIVSNNETDTLRETGTILATNCSRSHMDGAMEAAIAVMEKFAQEQGHDVKVEEFSRDTCNAQVTSYDRMMVEATMLVNGMKQKYSIDASRVVPQECNEFLEFDNGTLQCVDHSDEFELLNLTADSLSALVGKYVISVIEVRLRSWQRVMLLEVVLGAPA</sequence>
<name>A0AAE0GG69_9CHLO</name>
<evidence type="ECO:0000313" key="2">
    <source>
        <dbReference type="Proteomes" id="UP001190700"/>
    </source>
</evidence>